<dbReference type="SMART" id="SM00164">
    <property type="entry name" value="TBC"/>
    <property type="match status" value="1"/>
</dbReference>
<feature type="region of interest" description="Disordered" evidence="4">
    <location>
        <begin position="467"/>
        <end position="508"/>
    </location>
</feature>
<dbReference type="OrthoDB" id="10264062at2759"/>
<dbReference type="InterPro" id="IPR021935">
    <property type="entry name" value="SGSM1/2_RBD"/>
</dbReference>
<comment type="caution">
    <text evidence="6">The sequence shown here is derived from an EMBL/GenBank/DDBJ whole genome shotgun (WGS) entry which is preliminary data.</text>
</comment>
<dbReference type="Pfam" id="PF12068">
    <property type="entry name" value="PH_RBD"/>
    <property type="match status" value="1"/>
</dbReference>
<keyword evidence="1" id="KW-0343">GTPase activation</keyword>
<name>A0A9P6PW85_9FUNG</name>
<dbReference type="InterPro" id="IPR000195">
    <property type="entry name" value="Rab-GAP-TBC_dom"/>
</dbReference>
<evidence type="ECO:0000313" key="6">
    <source>
        <dbReference type="EMBL" id="KAG0254026.1"/>
    </source>
</evidence>
<dbReference type="GO" id="GO:0005737">
    <property type="term" value="C:cytoplasm"/>
    <property type="evidence" value="ECO:0007669"/>
    <property type="project" value="UniProtKB-ARBA"/>
</dbReference>
<dbReference type="Gene3D" id="1.10.472.80">
    <property type="entry name" value="Ypt/Rab-GAP domain of gyp1p, domain 3"/>
    <property type="match status" value="1"/>
</dbReference>
<feature type="region of interest" description="Disordered" evidence="4">
    <location>
        <begin position="87"/>
        <end position="107"/>
    </location>
</feature>
<feature type="compositionally biased region" description="Polar residues" evidence="4">
    <location>
        <begin position="266"/>
        <end position="287"/>
    </location>
</feature>
<dbReference type="PANTHER" id="PTHR22957">
    <property type="entry name" value="TBC1 DOMAIN FAMILY MEMBER GTPASE-ACTIVATING PROTEIN"/>
    <property type="match status" value="1"/>
</dbReference>
<accession>A0A9P6PW85</accession>
<proteinExistence type="predicted"/>
<feature type="compositionally biased region" description="Polar residues" evidence="4">
    <location>
        <begin position="306"/>
        <end position="315"/>
    </location>
</feature>
<feature type="compositionally biased region" description="Acidic residues" evidence="4">
    <location>
        <begin position="693"/>
        <end position="703"/>
    </location>
</feature>
<feature type="region of interest" description="Disordered" evidence="4">
    <location>
        <begin position="692"/>
        <end position="735"/>
    </location>
</feature>
<dbReference type="InterPro" id="IPR035969">
    <property type="entry name" value="Rab-GAP_TBC_sf"/>
</dbReference>
<dbReference type="PROSITE" id="PS50086">
    <property type="entry name" value="TBC_RABGAP"/>
    <property type="match status" value="1"/>
</dbReference>
<keyword evidence="7" id="KW-1185">Reference proteome</keyword>
<feature type="compositionally biased region" description="Basic and acidic residues" evidence="4">
    <location>
        <begin position="719"/>
        <end position="735"/>
    </location>
</feature>
<evidence type="ECO:0000256" key="4">
    <source>
        <dbReference type="SAM" id="MobiDB-lite"/>
    </source>
</evidence>
<evidence type="ECO:0000313" key="7">
    <source>
        <dbReference type="Proteomes" id="UP000807716"/>
    </source>
</evidence>
<dbReference type="FunFam" id="1.10.472.80:FF:000005">
    <property type="entry name" value="TBC1 domain family member 15"/>
    <property type="match status" value="1"/>
</dbReference>
<feature type="compositionally biased region" description="Low complexity" evidence="4">
    <location>
        <begin position="166"/>
        <end position="175"/>
    </location>
</feature>
<dbReference type="Pfam" id="PF00566">
    <property type="entry name" value="RabGAP-TBC"/>
    <property type="match status" value="1"/>
</dbReference>
<organism evidence="6 7">
    <name type="scientific">Actinomortierella ambigua</name>
    <dbReference type="NCBI Taxonomy" id="1343610"/>
    <lineage>
        <taxon>Eukaryota</taxon>
        <taxon>Fungi</taxon>
        <taxon>Fungi incertae sedis</taxon>
        <taxon>Mucoromycota</taxon>
        <taxon>Mortierellomycotina</taxon>
        <taxon>Mortierellomycetes</taxon>
        <taxon>Mortierellales</taxon>
        <taxon>Mortierellaceae</taxon>
        <taxon>Actinomortierella</taxon>
    </lineage>
</organism>
<evidence type="ECO:0000259" key="5">
    <source>
        <dbReference type="PROSITE" id="PS50086"/>
    </source>
</evidence>
<protein>
    <recommendedName>
        <fullName evidence="2">GTPase-activating protein GYP7</fullName>
    </recommendedName>
    <alternativeName>
        <fullName evidence="3">GAP for YPT7</fullName>
    </alternativeName>
</protein>
<feature type="compositionally biased region" description="Pro residues" evidence="4">
    <location>
        <begin position="93"/>
        <end position="102"/>
    </location>
</feature>
<feature type="compositionally biased region" description="Basic and acidic residues" evidence="4">
    <location>
        <begin position="467"/>
        <end position="480"/>
    </location>
</feature>
<evidence type="ECO:0000256" key="3">
    <source>
        <dbReference type="ARBA" id="ARBA00082648"/>
    </source>
</evidence>
<feature type="region of interest" description="Disordered" evidence="4">
    <location>
        <begin position="915"/>
        <end position="935"/>
    </location>
</feature>
<evidence type="ECO:0000256" key="2">
    <source>
        <dbReference type="ARBA" id="ARBA00072091"/>
    </source>
</evidence>
<dbReference type="SUPFAM" id="SSF47923">
    <property type="entry name" value="Ypt/Rab-GAP domain of gyp1p"/>
    <property type="match status" value="2"/>
</dbReference>
<dbReference type="PANTHER" id="PTHR22957:SF502">
    <property type="entry name" value="SMALL G PROTEIN SIGNALING MODULATOR 2-RELATED"/>
    <property type="match status" value="1"/>
</dbReference>
<feature type="region of interest" description="Disordered" evidence="4">
    <location>
        <begin position="263"/>
        <end position="385"/>
    </location>
</feature>
<feature type="region of interest" description="Disordered" evidence="4">
    <location>
        <begin position="219"/>
        <end position="250"/>
    </location>
</feature>
<feature type="compositionally biased region" description="Low complexity" evidence="4">
    <location>
        <begin position="915"/>
        <end position="929"/>
    </location>
</feature>
<dbReference type="AlphaFoldDB" id="A0A9P6PW85"/>
<dbReference type="Gene3D" id="1.10.8.270">
    <property type="entry name" value="putative rabgap domain of human tbc1 domain family member 14 like domains"/>
    <property type="match status" value="1"/>
</dbReference>
<feature type="compositionally biased region" description="Low complexity" evidence="4">
    <location>
        <begin position="322"/>
        <end position="372"/>
    </location>
</feature>
<dbReference type="EMBL" id="JAAAJB010000543">
    <property type="protein sequence ID" value="KAG0254026.1"/>
    <property type="molecule type" value="Genomic_DNA"/>
</dbReference>
<feature type="compositionally biased region" description="Basic residues" evidence="4">
    <location>
        <begin position="492"/>
        <end position="502"/>
    </location>
</feature>
<feature type="region of interest" description="Disordered" evidence="4">
    <location>
        <begin position="160"/>
        <end position="183"/>
    </location>
</feature>
<evidence type="ECO:0000256" key="1">
    <source>
        <dbReference type="ARBA" id="ARBA00022468"/>
    </source>
</evidence>
<sequence>MSFEDDSLVAQMEELEMHQSPSQQPTLLFARPKVYVATSMDNRGDIPGFLTLTESTNKEYLLSWTPEAMIPDFDEEAYVDISSQGDHEMTSFIPPPRSPPPLTKNRRSFQPSDYAVSVPIDQIYSILVYPPRMRDRFGSIIVNLTGGASLPAFMFLDEHSTHKHPPSQQQQQATPAGPPTWGGQELVDTMEGLVDIVGSAIEPGVYLVNASHADKVNHGCGTPPPSPLPHHSLGTRRGDVSTMDQDQQDQQRLYPRLDHEEVEGGANTNNMASLGTQSPSIPNTAFATATGAITREGMRRRRSISNHDGSSGETSANEERGQLLPQQQQQQQQGAASSSLPRLSPVTVSSSSGTAIATATATTATASTAGTSPHQRSRTPMPFEQHMDPLMSTVKEMRWNILERFSQVARFSRETATNLLDHPLTKTILPPHVQQRIAESEAARKMMEDYDSARVYLAKWAAVVADQSDRERREQREMDRLGASGGGGSSSSHHHHHHAGHRRISDIEDEEGPLGAFNVLDLQMEGCNIQHTRTGPLTPMDWFSLMDEDGRLNESESKIRERVFRGGVDHDIRIEVWKFFLGIYPWDSTEAERVAIRAAKAEEYFRLKSEWFEHPEVQESEGFQEQKLRIEKDVHRTDRTISFFASETLPNPSGDFTGAGSNENLELLKDILLTYNIWAAKPVAIRELTKDQVEEEAEEEAKEEMEQREEGQQANGTGDKQKQKTKKEEDEEDPRAIHLEGYVQGMSDLLAPVFAVMGDEVMGFWAFVGLMEKTKRNFYKDQVGMQSQLETLRTMIQILDPKLYKHLEKCDALNLFCCFRWLLIWFKREFEWVDIMRLWEVLFSDHLSTQFQLFVAMAILDKHRDAMMDHLEGFDEILKYVNDLSMSIDLEETLQNAEVMYRRLECIADKVQSEAASGKAVASSSSTTSRVKELPQSIKDLLTGPPLVECADEP</sequence>
<feature type="domain" description="Rab-GAP TBC" evidence="5">
    <location>
        <begin position="567"/>
        <end position="846"/>
    </location>
</feature>
<gene>
    <name evidence="6" type="primary">GYP7</name>
    <name evidence="6" type="ORF">DFQ27_007083</name>
</gene>
<dbReference type="GO" id="GO:0005096">
    <property type="term" value="F:GTPase activator activity"/>
    <property type="evidence" value="ECO:0007669"/>
    <property type="project" value="UniProtKB-KW"/>
</dbReference>
<dbReference type="Proteomes" id="UP000807716">
    <property type="component" value="Unassembled WGS sequence"/>
</dbReference>
<reference evidence="6" key="1">
    <citation type="journal article" date="2020" name="Fungal Divers.">
        <title>Resolving the Mortierellaceae phylogeny through synthesis of multi-gene phylogenetics and phylogenomics.</title>
        <authorList>
            <person name="Vandepol N."/>
            <person name="Liber J."/>
            <person name="Desiro A."/>
            <person name="Na H."/>
            <person name="Kennedy M."/>
            <person name="Barry K."/>
            <person name="Grigoriev I.V."/>
            <person name="Miller A.N."/>
            <person name="O'Donnell K."/>
            <person name="Stajich J.E."/>
            <person name="Bonito G."/>
        </authorList>
    </citation>
    <scope>NUCLEOTIDE SEQUENCE</scope>
    <source>
        <strain evidence="6">BC1065</strain>
    </source>
</reference>